<keyword evidence="12 15" id="KW-0739">Sodium transport</keyword>
<evidence type="ECO:0000256" key="3">
    <source>
        <dbReference type="ARBA" id="ARBA00022448"/>
    </source>
</evidence>
<feature type="domain" description="EGF-like" evidence="17">
    <location>
        <begin position="308"/>
        <end position="348"/>
    </location>
</feature>
<evidence type="ECO:0000313" key="19">
    <source>
        <dbReference type="Proteomes" id="UP001303046"/>
    </source>
</evidence>
<dbReference type="InterPro" id="IPR000152">
    <property type="entry name" value="EGF-type_Asp/Asn_hydroxyl_site"/>
</dbReference>
<keyword evidence="8 15" id="KW-0406">Ion transport</keyword>
<evidence type="ECO:0000256" key="5">
    <source>
        <dbReference type="ARBA" id="ARBA00022692"/>
    </source>
</evidence>
<name>A0ABR1ESX0_NECAM</name>
<evidence type="ECO:0000256" key="7">
    <source>
        <dbReference type="ARBA" id="ARBA00023053"/>
    </source>
</evidence>
<feature type="disulfide bond" evidence="14">
    <location>
        <begin position="338"/>
        <end position="347"/>
    </location>
</feature>
<evidence type="ECO:0000256" key="1">
    <source>
        <dbReference type="ARBA" id="ARBA00004141"/>
    </source>
</evidence>
<keyword evidence="7" id="KW-0915">Sodium</keyword>
<dbReference type="Gene3D" id="2.60.470.10">
    <property type="entry name" value="Acid-sensing ion channels like domains"/>
    <property type="match status" value="1"/>
</dbReference>
<feature type="transmembrane region" description="Helical" evidence="16">
    <location>
        <begin position="762"/>
        <end position="785"/>
    </location>
</feature>
<keyword evidence="3 15" id="KW-0813">Transport</keyword>
<accession>A0ABR1ESX0</accession>
<dbReference type="Pfam" id="PF00858">
    <property type="entry name" value="ASC"/>
    <property type="match status" value="1"/>
</dbReference>
<dbReference type="SMART" id="SM00179">
    <property type="entry name" value="EGF_CA"/>
    <property type="match status" value="5"/>
</dbReference>
<keyword evidence="19" id="KW-1185">Reference proteome</keyword>
<feature type="disulfide bond" evidence="14">
    <location>
        <begin position="28"/>
        <end position="37"/>
    </location>
</feature>
<dbReference type="PROSITE" id="PS01186">
    <property type="entry name" value="EGF_2"/>
    <property type="match status" value="2"/>
</dbReference>
<evidence type="ECO:0000256" key="14">
    <source>
        <dbReference type="PROSITE-ProRule" id="PRU00076"/>
    </source>
</evidence>
<dbReference type="SMART" id="SM00181">
    <property type="entry name" value="EGF"/>
    <property type="match status" value="8"/>
</dbReference>
<comment type="caution">
    <text evidence="14">Lacks conserved residue(s) required for the propagation of feature annotation.</text>
</comment>
<keyword evidence="11" id="KW-0325">Glycoprotein</keyword>
<feature type="domain" description="EGF-like" evidence="17">
    <location>
        <begin position="1"/>
        <end position="38"/>
    </location>
</feature>
<comment type="caution">
    <text evidence="18">The sequence shown here is derived from an EMBL/GenBank/DDBJ whole genome shotgun (WGS) entry which is preliminary data.</text>
</comment>
<evidence type="ECO:0000256" key="2">
    <source>
        <dbReference type="ARBA" id="ARBA00007193"/>
    </source>
</evidence>
<dbReference type="Gene3D" id="2.10.25.10">
    <property type="entry name" value="Laminin"/>
    <property type="match status" value="5"/>
</dbReference>
<feature type="disulfide bond" evidence="14">
    <location>
        <begin position="259"/>
        <end position="268"/>
    </location>
</feature>
<comment type="similarity">
    <text evidence="2 15">Belongs to the amiloride-sensitive sodium channel (TC 1.A.6) family.</text>
</comment>
<evidence type="ECO:0000256" key="15">
    <source>
        <dbReference type="RuleBase" id="RU000679"/>
    </source>
</evidence>
<dbReference type="InterPro" id="IPR001881">
    <property type="entry name" value="EGF-like_Ca-bd_dom"/>
</dbReference>
<comment type="subcellular location">
    <subcellularLocation>
        <location evidence="1">Membrane</location>
        <topology evidence="1">Multi-pass membrane protein</topology>
    </subcellularLocation>
</comment>
<evidence type="ECO:0000256" key="10">
    <source>
        <dbReference type="ARBA" id="ARBA00023157"/>
    </source>
</evidence>
<keyword evidence="9 16" id="KW-0472">Membrane</keyword>
<gene>
    <name evidence="18" type="primary">Necator_chrX.g25731</name>
    <name evidence="18" type="ORF">RB195_025565</name>
</gene>
<dbReference type="PRINTS" id="PR01078">
    <property type="entry name" value="AMINACHANNEL"/>
</dbReference>
<dbReference type="InterPro" id="IPR018097">
    <property type="entry name" value="EGF_Ca-bd_CS"/>
</dbReference>
<feature type="domain" description="EGF-like" evidence="17">
    <location>
        <begin position="184"/>
        <end position="228"/>
    </location>
</feature>
<evidence type="ECO:0000256" key="6">
    <source>
        <dbReference type="ARBA" id="ARBA00022989"/>
    </source>
</evidence>
<keyword evidence="5 15" id="KW-0812">Transmembrane</keyword>
<keyword evidence="13 15" id="KW-0407">Ion channel</keyword>
<feature type="disulfide bond" evidence="14">
    <location>
        <begin position="376"/>
        <end position="385"/>
    </location>
</feature>
<dbReference type="PROSITE" id="PS00010">
    <property type="entry name" value="ASX_HYDROXYL"/>
    <property type="match status" value="1"/>
</dbReference>
<feature type="disulfide bond" evidence="14">
    <location>
        <begin position="218"/>
        <end position="227"/>
    </location>
</feature>
<dbReference type="Pfam" id="PF00008">
    <property type="entry name" value="EGF"/>
    <property type="match status" value="2"/>
</dbReference>
<dbReference type="SUPFAM" id="SSF57196">
    <property type="entry name" value="EGF/Laminin"/>
    <property type="match status" value="4"/>
</dbReference>
<feature type="disulfide bond" evidence="14">
    <location>
        <begin position="297"/>
        <end position="306"/>
    </location>
</feature>
<proteinExistence type="inferred from homology"/>
<evidence type="ECO:0000256" key="9">
    <source>
        <dbReference type="ARBA" id="ARBA00023136"/>
    </source>
</evidence>
<dbReference type="PANTHER" id="PTHR11690">
    <property type="entry name" value="AMILORIDE-SENSITIVE SODIUM CHANNEL-RELATED"/>
    <property type="match status" value="1"/>
</dbReference>
<feature type="domain" description="EGF-like" evidence="17">
    <location>
        <begin position="270"/>
        <end position="307"/>
    </location>
</feature>
<dbReference type="PROSITE" id="PS50026">
    <property type="entry name" value="EGF_3"/>
    <property type="match status" value="6"/>
</dbReference>
<dbReference type="InterPro" id="IPR001873">
    <property type="entry name" value="ENaC"/>
</dbReference>
<evidence type="ECO:0000256" key="16">
    <source>
        <dbReference type="SAM" id="Phobius"/>
    </source>
</evidence>
<evidence type="ECO:0000256" key="13">
    <source>
        <dbReference type="ARBA" id="ARBA00023303"/>
    </source>
</evidence>
<sequence>MASVCSTSPCLNGGTCSTKNNVDYTCGCAPGYLGIRCQYKEPCESVTCVHGTCESILGGSDFYCRCEEDWQNVLCDGPRYIYTSSPVDKGCFATTDALGGPLYYKTSDPAMTFTKCMNLLTSKNSPTYTFFTLSGTDCYLSSSSALNNSKSDANCKTACANSNEICAETNKRALVFSYEPDVYDPNECDGNPGLCNANIGQGVCVDMPPDKGGHLCKCSPSYELSDCSKEKPSPCASLPCLNGGTCVADTVLGTFVCNCDSSYTGPVCEFELKCTKGICLHGGTCIENYDGTYKCECLEYYHSSNCQDLSACDFANNCVNGTCQSVINGIVPGTVCSCIPGYTGEFCSEDIDDCASSPCLNGGTCHDGYMNYTCTCIYGVDGDNCDHDIPDCVPYEDDAGKVFPNRCVTKDAAAVCDEGFGEFTCVCSAQWTGTYCDLNVLIKDVLMAVYGDVNLDMIPMLEDLLRNPSQIKDMVPFIVGLQESDNRTELSWEYEDMFIWAAFEEKRLDLQRDLHLWNDVVLGNCFTFNHRTSTLDYKMRSSGIQGGLQVMMRVGSDEYVPWFDTASVLVFVHNKNEYVFSESVRYNAQPNGETLILIRDTKYARLAGRYGVCVKKPSEVKAYYYEGQYSTDGCLRSCYQDMIFKSCSCMDPRYPVAPNTPTCELVQRPCIDSAVENAGDPSTWESCVCPLPCVNQQYSVEWHRTKSVLAPLRCSQYSATSYETCKEESEDDVLITINLPRLEFQAFAEVPDMDLNRFISNLGGLLGVLMGVCILSFIEVAVLGFRLVMIFCSRK</sequence>
<feature type="disulfide bond" evidence="14">
    <location>
        <begin position="240"/>
        <end position="257"/>
    </location>
</feature>
<reference evidence="18 19" key="1">
    <citation type="submission" date="2023-08" db="EMBL/GenBank/DDBJ databases">
        <title>A Necator americanus chromosomal reference genome.</title>
        <authorList>
            <person name="Ilik V."/>
            <person name="Petrzelkova K.J."/>
            <person name="Pardy F."/>
            <person name="Fuh T."/>
            <person name="Niatou-Singa F.S."/>
            <person name="Gouil Q."/>
            <person name="Baker L."/>
            <person name="Ritchie M.E."/>
            <person name="Jex A.R."/>
            <person name="Gazzola D."/>
            <person name="Li H."/>
            <person name="Toshio Fujiwara R."/>
            <person name="Zhan B."/>
            <person name="Aroian R.V."/>
            <person name="Pafco B."/>
            <person name="Schwarz E.M."/>
        </authorList>
    </citation>
    <scope>NUCLEOTIDE SEQUENCE [LARGE SCALE GENOMIC DNA]</scope>
    <source>
        <strain evidence="18 19">Aroian</strain>
        <tissue evidence="18">Whole animal</tissue>
    </source>
</reference>
<dbReference type="Gene3D" id="1.10.287.770">
    <property type="entry name" value="YojJ-like"/>
    <property type="match status" value="1"/>
</dbReference>
<keyword evidence="4 15" id="KW-0894">Sodium channel</keyword>
<keyword evidence="6 16" id="KW-1133">Transmembrane helix</keyword>
<protein>
    <recommendedName>
        <fullName evidence="17">EGF-like domain-containing protein</fullName>
    </recommendedName>
</protein>
<dbReference type="PROSITE" id="PS01187">
    <property type="entry name" value="EGF_CA"/>
    <property type="match status" value="1"/>
</dbReference>
<dbReference type="PROSITE" id="PS00022">
    <property type="entry name" value="EGF_1"/>
    <property type="match status" value="5"/>
</dbReference>
<keyword evidence="14" id="KW-0245">EGF-like domain</keyword>
<evidence type="ECO:0000259" key="17">
    <source>
        <dbReference type="PROSITE" id="PS50026"/>
    </source>
</evidence>
<feature type="domain" description="EGF-like" evidence="17">
    <location>
        <begin position="350"/>
        <end position="386"/>
    </location>
</feature>
<evidence type="ECO:0000256" key="4">
    <source>
        <dbReference type="ARBA" id="ARBA00022461"/>
    </source>
</evidence>
<dbReference type="InterPro" id="IPR000742">
    <property type="entry name" value="EGF"/>
</dbReference>
<keyword evidence="10 14" id="KW-1015">Disulfide bond</keyword>
<evidence type="ECO:0000313" key="18">
    <source>
        <dbReference type="EMBL" id="KAK6765732.1"/>
    </source>
</evidence>
<dbReference type="Proteomes" id="UP001303046">
    <property type="component" value="Unassembled WGS sequence"/>
</dbReference>
<dbReference type="EMBL" id="JAVFWL010000006">
    <property type="protein sequence ID" value="KAK6765732.1"/>
    <property type="molecule type" value="Genomic_DNA"/>
</dbReference>
<evidence type="ECO:0000256" key="11">
    <source>
        <dbReference type="ARBA" id="ARBA00023180"/>
    </source>
</evidence>
<evidence type="ECO:0000256" key="8">
    <source>
        <dbReference type="ARBA" id="ARBA00023065"/>
    </source>
</evidence>
<dbReference type="CDD" id="cd00054">
    <property type="entry name" value="EGF_CA"/>
    <property type="match status" value="3"/>
</dbReference>
<evidence type="ECO:0000256" key="12">
    <source>
        <dbReference type="ARBA" id="ARBA00023201"/>
    </source>
</evidence>
<dbReference type="PANTHER" id="PTHR11690:SF177">
    <property type="entry name" value="EGF-LIKE DOMAIN-CONTAINING PROTEIN"/>
    <property type="match status" value="1"/>
</dbReference>
<organism evidence="18 19">
    <name type="scientific">Necator americanus</name>
    <name type="common">Human hookworm</name>
    <dbReference type="NCBI Taxonomy" id="51031"/>
    <lineage>
        <taxon>Eukaryota</taxon>
        <taxon>Metazoa</taxon>
        <taxon>Ecdysozoa</taxon>
        <taxon>Nematoda</taxon>
        <taxon>Chromadorea</taxon>
        <taxon>Rhabditida</taxon>
        <taxon>Rhabditina</taxon>
        <taxon>Rhabditomorpha</taxon>
        <taxon>Strongyloidea</taxon>
        <taxon>Ancylostomatidae</taxon>
        <taxon>Bunostominae</taxon>
        <taxon>Necator</taxon>
    </lineage>
</organism>
<feature type="domain" description="EGF-like" evidence="17">
    <location>
        <begin position="231"/>
        <end position="269"/>
    </location>
</feature>